<dbReference type="Pfam" id="PF00166">
    <property type="entry name" value="Cpn10"/>
    <property type="match status" value="1"/>
</dbReference>
<evidence type="ECO:0000256" key="2">
    <source>
        <dbReference type="ARBA" id="ARBA00023186"/>
    </source>
</evidence>
<gene>
    <name evidence="3" type="ORF">METZ01_LOCUS431252</name>
</gene>
<dbReference type="InterPro" id="IPR018369">
    <property type="entry name" value="Chaprnonin_Cpn10_CS"/>
</dbReference>
<sequence length="45" mass="5071">MAKQKKQKIKPLNDRIIVRRLEAVDTTEGGIVLPDAAKEKPREGE</sequence>
<dbReference type="InterPro" id="IPR037124">
    <property type="entry name" value="Chaperonin_GroES_sf"/>
</dbReference>
<dbReference type="EMBL" id="UINC01173021">
    <property type="protein sequence ID" value="SVD78398.1"/>
    <property type="molecule type" value="Genomic_DNA"/>
</dbReference>
<dbReference type="PRINTS" id="PR00297">
    <property type="entry name" value="CHAPERONIN10"/>
</dbReference>
<dbReference type="GO" id="GO:0005524">
    <property type="term" value="F:ATP binding"/>
    <property type="evidence" value="ECO:0007669"/>
    <property type="project" value="InterPro"/>
</dbReference>
<organism evidence="3">
    <name type="scientific">marine metagenome</name>
    <dbReference type="NCBI Taxonomy" id="408172"/>
    <lineage>
        <taxon>unclassified sequences</taxon>
        <taxon>metagenomes</taxon>
        <taxon>ecological metagenomes</taxon>
    </lineage>
</organism>
<reference evidence="3" key="1">
    <citation type="submission" date="2018-05" db="EMBL/GenBank/DDBJ databases">
        <authorList>
            <person name="Lanie J.A."/>
            <person name="Ng W.-L."/>
            <person name="Kazmierczak K.M."/>
            <person name="Andrzejewski T.M."/>
            <person name="Davidsen T.M."/>
            <person name="Wayne K.J."/>
            <person name="Tettelin H."/>
            <person name="Glass J.I."/>
            <person name="Rusch D."/>
            <person name="Podicherti R."/>
            <person name="Tsui H.-C.T."/>
            <person name="Winkler M.E."/>
        </authorList>
    </citation>
    <scope>NUCLEOTIDE SEQUENCE</scope>
</reference>
<dbReference type="CDD" id="cd00320">
    <property type="entry name" value="cpn10"/>
    <property type="match status" value="1"/>
</dbReference>
<accession>A0A382Y7E0</accession>
<keyword evidence="2" id="KW-0143">Chaperone</keyword>
<dbReference type="InterPro" id="IPR011032">
    <property type="entry name" value="GroES-like_sf"/>
</dbReference>
<dbReference type="InterPro" id="IPR020818">
    <property type="entry name" value="Chaperonin_GroES"/>
</dbReference>
<feature type="non-terminal residue" evidence="3">
    <location>
        <position position="45"/>
    </location>
</feature>
<comment type="similarity">
    <text evidence="1">Belongs to the GroES chaperonin family.</text>
</comment>
<dbReference type="AlphaFoldDB" id="A0A382Y7E0"/>
<evidence type="ECO:0008006" key="4">
    <source>
        <dbReference type="Google" id="ProtNLM"/>
    </source>
</evidence>
<protein>
    <recommendedName>
        <fullName evidence="4">10 kDa chaperonin</fullName>
    </recommendedName>
</protein>
<dbReference type="SUPFAM" id="SSF50129">
    <property type="entry name" value="GroES-like"/>
    <property type="match status" value="1"/>
</dbReference>
<evidence type="ECO:0000256" key="1">
    <source>
        <dbReference type="ARBA" id="ARBA00006975"/>
    </source>
</evidence>
<evidence type="ECO:0000313" key="3">
    <source>
        <dbReference type="EMBL" id="SVD78398.1"/>
    </source>
</evidence>
<dbReference type="GO" id="GO:0044183">
    <property type="term" value="F:protein folding chaperone"/>
    <property type="evidence" value="ECO:0007669"/>
    <property type="project" value="InterPro"/>
</dbReference>
<proteinExistence type="inferred from homology"/>
<name>A0A382Y7E0_9ZZZZ</name>
<dbReference type="PROSITE" id="PS00681">
    <property type="entry name" value="CHAPERONINS_CPN10"/>
    <property type="match status" value="1"/>
</dbReference>
<dbReference type="Gene3D" id="2.30.33.40">
    <property type="entry name" value="GroES chaperonin"/>
    <property type="match status" value="1"/>
</dbReference>